<dbReference type="CDD" id="cd01185">
    <property type="entry name" value="INTN1_C_like"/>
    <property type="match status" value="1"/>
</dbReference>
<dbReference type="InterPro" id="IPR011010">
    <property type="entry name" value="DNA_brk_join_enz"/>
</dbReference>
<proteinExistence type="inferred from homology"/>
<name>A0A6A2RHU3_9BACE</name>
<protein>
    <submittedName>
        <fullName evidence="4">Site-specific integrase</fullName>
    </submittedName>
</protein>
<comment type="similarity">
    <text evidence="1">Belongs to the 'phage' integrase family.</text>
</comment>
<dbReference type="PANTHER" id="PTHR30349:SF64">
    <property type="entry name" value="PROPHAGE INTEGRASE INTD-RELATED"/>
    <property type="match status" value="1"/>
</dbReference>
<dbReference type="GO" id="GO:0015074">
    <property type="term" value="P:DNA integration"/>
    <property type="evidence" value="ECO:0007669"/>
    <property type="project" value="InterPro"/>
</dbReference>
<dbReference type="GO" id="GO:0003677">
    <property type="term" value="F:DNA binding"/>
    <property type="evidence" value="ECO:0007669"/>
    <property type="project" value="UniProtKB-KW"/>
</dbReference>
<accession>A0A6A2RHU3</accession>
<dbReference type="EMBL" id="WDEH01000081">
    <property type="protein sequence ID" value="KAB6129620.1"/>
    <property type="molecule type" value="Genomic_DNA"/>
</dbReference>
<evidence type="ECO:0000313" key="5">
    <source>
        <dbReference type="Proteomes" id="UP000487596"/>
    </source>
</evidence>
<dbReference type="InterPro" id="IPR013762">
    <property type="entry name" value="Integrase-like_cat_sf"/>
</dbReference>
<dbReference type="SUPFAM" id="SSF56349">
    <property type="entry name" value="DNA breaking-rejoining enzymes"/>
    <property type="match status" value="1"/>
</dbReference>
<evidence type="ECO:0000256" key="1">
    <source>
        <dbReference type="ARBA" id="ARBA00008857"/>
    </source>
</evidence>
<dbReference type="Gene3D" id="1.10.443.10">
    <property type="entry name" value="Intergrase catalytic core"/>
    <property type="match status" value="1"/>
</dbReference>
<comment type="caution">
    <text evidence="4">The sequence shown here is derived from an EMBL/GenBank/DDBJ whole genome shotgun (WGS) entry which is preliminary data.</text>
</comment>
<keyword evidence="2" id="KW-0238">DNA-binding</keyword>
<dbReference type="Pfam" id="PF00589">
    <property type="entry name" value="Phage_integrase"/>
    <property type="match status" value="1"/>
</dbReference>
<dbReference type="PANTHER" id="PTHR30349">
    <property type="entry name" value="PHAGE INTEGRASE-RELATED"/>
    <property type="match status" value="1"/>
</dbReference>
<reference evidence="4 5" key="1">
    <citation type="journal article" date="2019" name="Nat. Med.">
        <title>A library of human gut bacterial isolates paired with longitudinal multiomics data enables mechanistic microbiome research.</title>
        <authorList>
            <person name="Poyet M."/>
            <person name="Groussin M."/>
            <person name="Gibbons S.M."/>
            <person name="Avila-Pacheco J."/>
            <person name="Jiang X."/>
            <person name="Kearney S.M."/>
            <person name="Perrotta A.R."/>
            <person name="Berdy B."/>
            <person name="Zhao S."/>
            <person name="Lieberman T.D."/>
            <person name="Swanson P.K."/>
            <person name="Smith M."/>
            <person name="Roesemann S."/>
            <person name="Alexander J.E."/>
            <person name="Rich S.A."/>
            <person name="Livny J."/>
            <person name="Vlamakis H."/>
            <person name="Clish C."/>
            <person name="Bullock K."/>
            <person name="Deik A."/>
            <person name="Scott J."/>
            <person name="Pierce K.A."/>
            <person name="Xavier R.J."/>
            <person name="Alm E.J."/>
        </authorList>
    </citation>
    <scope>NUCLEOTIDE SEQUENCE [LARGE SCALE GENOMIC DNA]</scope>
    <source>
        <strain evidence="4 5">BIOML-A62</strain>
    </source>
</reference>
<dbReference type="Proteomes" id="UP000487596">
    <property type="component" value="Unassembled WGS sequence"/>
</dbReference>
<keyword evidence="3" id="KW-0233">DNA recombination</keyword>
<dbReference type="InterPro" id="IPR002104">
    <property type="entry name" value="Integrase_catalytic"/>
</dbReference>
<dbReference type="AlphaFoldDB" id="A0A6A2RHU3"/>
<dbReference type="InterPro" id="IPR010998">
    <property type="entry name" value="Integrase_recombinase_N"/>
</dbReference>
<dbReference type="Gene3D" id="1.10.150.130">
    <property type="match status" value="1"/>
</dbReference>
<dbReference type="GO" id="GO:0006310">
    <property type="term" value="P:DNA recombination"/>
    <property type="evidence" value="ECO:0007669"/>
    <property type="project" value="UniProtKB-KW"/>
</dbReference>
<sequence>MKKSLSHTRVSVKLRKAEFRKEWYLYIESYPVICKNGGKPQRVREYVNRTITTPIWDKSRTARTASDGSVTYKPKRDVNGVILCKSELDQESCIYADKVRAIRQKEYDTIGLYSESEASLLEQKEKSQCDFITYFKSIIDIRHRNSSDSIIVNWNRVYALMLIFTDNQPMIFANIDTKLVEDFRLFLLDAPQGGNKKGTISQNTASTYFAIFKAGLKQAFVDGYFVSDIAAKIKGIKEKEARREHLTLEELNRLVCTPCDNATIKRAALFSALTGLRHCDIMKMTWKELTKEGIHYRINFDQKKTKGVEYMPISEQAYDLCGEPGHPDQLVFEGLPAPSWISKPLSRWIEASGITKHITFHCFRHTYATLQLSNGTDIFTVSKMLGHTNVRTTQRYTKVVDEKKENAADAIKIDLAAIK</sequence>
<evidence type="ECO:0000313" key="4">
    <source>
        <dbReference type="EMBL" id="KAB6129620.1"/>
    </source>
</evidence>
<dbReference type="InterPro" id="IPR050090">
    <property type="entry name" value="Tyrosine_recombinase_XerCD"/>
</dbReference>
<organism evidence="4 5">
    <name type="scientific">Bacteroides xylanisolvens</name>
    <dbReference type="NCBI Taxonomy" id="371601"/>
    <lineage>
        <taxon>Bacteria</taxon>
        <taxon>Pseudomonadati</taxon>
        <taxon>Bacteroidota</taxon>
        <taxon>Bacteroidia</taxon>
        <taxon>Bacteroidales</taxon>
        <taxon>Bacteroidaceae</taxon>
        <taxon>Bacteroides</taxon>
    </lineage>
</organism>
<dbReference type="InterPro" id="IPR025269">
    <property type="entry name" value="SAM-like_dom"/>
</dbReference>
<dbReference type="PROSITE" id="PS51898">
    <property type="entry name" value="TYR_RECOMBINASE"/>
    <property type="match status" value="1"/>
</dbReference>
<evidence type="ECO:0000256" key="3">
    <source>
        <dbReference type="ARBA" id="ARBA00023172"/>
    </source>
</evidence>
<dbReference type="Pfam" id="PF13102">
    <property type="entry name" value="Phage_int_SAM_5"/>
    <property type="match status" value="1"/>
</dbReference>
<gene>
    <name evidence="4" type="ORF">GA424_25505</name>
</gene>
<dbReference type="RefSeq" id="WP_134771259.1">
    <property type="nucleotide sequence ID" value="NZ_WDEE01000105.1"/>
</dbReference>
<evidence type="ECO:0000256" key="2">
    <source>
        <dbReference type="ARBA" id="ARBA00023125"/>
    </source>
</evidence>